<organism evidence="2 3">
    <name type="scientific">Pelagibacterium lentulum</name>
    <dbReference type="NCBI Taxonomy" id="2029865"/>
    <lineage>
        <taxon>Bacteria</taxon>
        <taxon>Pseudomonadati</taxon>
        <taxon>Pseudomonadota</taxon>
        <taxon>Alphaproteobacteria</taxon>
        <taxon>Hyphomicrobiales</taxon>
        <taxon>Devosiaceae</taxon>
        <taxon>Pelagibacterium</taxon>
    </lineage>
</organism>
<comment type="caution">
    <text evidence="2">The sequence shown here is derived from an EMBL/GenBank/DDBJ whole genome shotgun (WGS) entry which is preliminary data.</text>
</comment>
<accession>A0A916RL37</accession>
<protein>
    <submittedName>
        <fullName evidence="2">Uncharacterized protein</fullName>
    </submittedName>
</protein>
<dbReference type="AlphaFoldDB" id="A0A916RL37"/>
<dbReference type="EMBL" id="BMKB01000006">
    <property type="protein sequence ID" value="GGA60178.1"/>
    <property type="molecule type" value="Genomic_DNA"/>
</dbReference>
<evidence type="ECO:0000256" key="1">
    <source>
        <dbReference type="SAM" id="MobiDB-lite"/>
    </source>
</evidence>
<feature type="compositionally biased region" description="Polar residues" evidence="1">
    <location>
        <begin position="24"/>
        <end position="37"/>
    </location>
</feature>
<evidence type="ECO:0000313" key="3">
    <source>
        <dbReference type="Proteomes" id="UP000596977"/>
    </source>
</evidence>
<gene>
    <name evidence="2" type="ORF">GCM10011499_33010</name>
</gene>
<feature type="region of interest" description="Disordered" evidence="1">
    <location>
        <begin position="1"/>
        <end position="41"/>
    </location>
</feature>
<name>A0A916RL37_9HYPH</name>
<sequence length="53" mass="5930">MAKRSPWHSKAPNSRKVHHDETTCTEGNNIESYNKVSGTGGYPKCDHCRRISG</sequence>
<evidence type="ECO:0000313" key="2">
    <source>
        <dbReference type="EMBL" id="GGA60178.1"/>
    </source>
</evidence>
<feature type="compositionally biased region" description="Basic residues" evidence="1">
    <location>
        <begin position="1"/>
        <end position="17"/>
    </location>
</feature>
<reference evidence="2 3" key="1">
    <citation type="journal article" date="2014" name="Int. J. Syst. Evol. Microbiol.">
        <title>Complete genome sequence of Corynebacterium casei LMG S-19264T (=DSM 44701T), isolated from a smear-ripened cheese.</title>
        <authorList>
            <consortium name="US DOE Joint Genome Institute (JGI-PGF)"/>
            <person name="Walter F."/>
            <person name="Albersmeier A."/>
            <person name="Kalinowski J."/>
            <person name="Ruckert C."/>
        </authorList>
    </citation>
    <scope>NUCLEOTIDE SEQUENCE [LARGE SCALE GENOMIC DNA]</scope>
    <source>
        <strain evidence="2 3">CGMCC 1.15896</strain>
    </source>
</reference>
<dbReference type="Proteomes" id="UP000596977">
    <property type="component" value="Unassembled WGS sequence"/>
</dbReference>
<keyword evidence="3" id="KW-1185">Reference proteome</keyword>
<proteinExistence type="predicted"/>